<feature type="transmembrane region" description="Helical" evidence="2">
    <location>
        <begin position="12"/>
        <end position="37"/>
    </location>
</feature>
<proteinExistence type="predicted"/>
<sequence length="582" mass="62739">MPASVDSDAKRSPALLTVLFWIGVGLAPLAALILLIADGNGPLRFAAVLAIVAVVLIGLSIALRPGGDGGQAREELLDEMDQLRQELRGEIVAAAQRGNQALDQAQRAQEAIVAVRRRLDATGAALAGAEDPAGAGRARVPVAAPAEDVPQVRGRAAGPEDVAPRRGRADWEDDEDTGRRAQPDRYGAERAPAGQYGTARPPAGEYGAERSPAGGYGGDRPAPAQSGTYGGAAQAGGYGAAVQPGVYGAAARPAEHEARPEPGHRGGVVRHTETVHVTTRHTIVDGGPAEPVGGRYGVGYSGSWSPTSDDRQWGAGRQDESAWSGAGAGAEERSWSGYAGSDERVRPGDERQWAGQPRRRDEAGWEGQRDDRQRDDRAWDGARDDRAWDGRRDERSWSGSDDQPSWTDPAGSGEDGWAAPAERGGQDRPHRPDDTGAYWAQLRSGDRWAAVRDDENGRELRVGERRAEVHADATGTEYRMADRWASVRREEPRRERDEPRRDYDQGGGEGWRGGWSEPEERAALPAGGVPVPDEWRPPRQRGYQSTADAEPESVGRRARHEEERYGYPPQDDAPRAGGARWR</sequence>
<feature type="compositionally biased region" description="Low complexity" evidence="1">
    <location>
        <begin position="129"/>
        <end position="146"/>
    </location>
</feature>
<feature type="compositionally biased region" description="Basic and acidic residues" evidence="1">
    <location>
        <begin position="479"/>
        <end position="504"/>
    </location>
</feature>
<feature type="compositionally biased region" description="Basic and acidic residues" evidence="1">
    <location>
        <begin position="341"/>
        <end position="396"/>
    </location>
</feature>
<dbReference type="RefSeq" id="WP_091594337.1">
    <property type="nucleotide sequence ID" value="NZ_JBHRWG010000004.1"/>
</dbReference>
<evidence type="ECO:0000256" key="2">
    <source>
        <dbReference type="SAM" id="Phobius"/>
    </source>
</evidence>
<name>A0A1C3N9H7_9ACTN</name>
<accession>A0A1C3N9H7</accession>
<feature type="compositionally biased region" description="Basic and acidic residues" evidence="1">
    <location>
        <begin position="308"/>
        <end position="320"/>
    </location>
</feature>
<feature type="compositionally biased region" description="Polar residues" evidence="1">
    <location>
        <begin position="397"/>
        <end position="406"/>
    </location>
</feature>
<feature type="transmembrane region" description="Helical" evidence="2">
    <location>
        <begin position="43"/>
        <end position="63"/>
    </location>
</feature>
<keyword evidence="2" id="KW-0472">Membrane</keyword>
<keyword evidence="4" id="KW-1185">Reference proteome</keyword>
<gene>
    <name evidence="3" type="ORF">GA0070620_4773</name>
</gene>
<dbReference type="PATRIC" id="fig|307121.4.peg.4870"/>
<dbReference type="EMBL" id="LT598496">
    <property type="protein sequence ID" value="SBV29203.1"/>
    <property type="molecule type" value="Genomic_DNA"/>
</dbReference>
<dbReference type="Proteomes" id="UP000199393">
    <property type="component" value="Chromosome I"/>
</dbReference>
<reference evidence="4" key="1">
    <citation type="submission" date="2016-06" db="EMBL/GenBank/DDBJ databases">
        <authorList>
            <person name="Varghese N."/>
        </authorList>
    </citation>
    <scope>NUCLEOTIDE SEQUENCE [LARGE SCALE GENOMIC DNA]</scope>
    <source>
        <strain evidence="4">DSM 45344</strain>
    </source>
</reference>
<dbReference type="OrthoDB" id="3406038at2"/>
<evidence type="ECO:0000256" key="1">
    <source>
        <dbReference type="SAM" id="MobiDB-lite"/>
    </source>
</evidence>
<keyword evidence="2" id="KW-0812">Transmembrane</keyword>
<evidence type="ECO:0000313" key="3">
    <source>
        <dbReference type="EMBL" id="SBV29203.1"/>
    </source>
</evidence>
<feature type="region of interest" description="Disordered" evidence="1">
    <location>
        <begin position="283"/>
        <end position="437"/>
    </location>
</feature>
<evidence type="ECO:0000313" key="4">
    <source>
        <dbReference type="Proteomes" id="UP000199393"/>
    </source>
</evidence>
<feature type="compositionally biased region" description="Basic and acidic residues" evidence="1">
    <location>
        <begin position="553"/>
        <end position="565"/>
    </location>
</feature>
<feature type="region of interest" description="Disordered" evidence="1">
    <location>
        <begin position="466"/>
        <end position="582"/>
    </location>
</feature>
<keyword evidence="2" id="KW-1133">Transmembrane helix</keyword>
<protein>
    <submittedName>
        <fullName evidence="3">Uncharacterized protein</fullName>
    </submittedName>
</protein>
<feature type="compositionally biased region" description="Basic and acidic residues" evidence="1">
    <location>
        <begin position="177"/>
        <end position="188"/>
    </location>
</feature>
<feature type="compositionally biased region" description="Basic and acidic residues" evidence="1">
    <location>
        <begin position="424"/>
        <end position="434"/>
    </location>
</feature>
<organism evidence="3 4">
    <name type="scientific">Micromonospora krabiensis</name>
    <dbReference type="NCBI Taxonomy" id="307121"/>
    <lineage>
        <taxon>Bacteria</taxon>
        <taxon>Bacillati</taxon>
        <taxon>Actinomycetota</taxon>
        <taxon>Actinomycetes</taxon>
        <taxon>Micromonosporales</taxon>
        <taxon>Micromonosporaceae</taxon>
        <taxon>Micromonospora</taxon>
    </lineage>
</organism>
<dbReference type="AlphaFoldDB" id="A0A1C3N9H7"/>
<feature type="region of interest" description="Disordered" evidence="1">
    <location>
        <begin position="129"/>
        <end position="229"/>
    </location>
</feature>